<gene>
    <name evidence="3" type="ORF">EV659_107128</name>
</gene>
<evidence type="ECO:0000259" key="1">
    <source>
        <dbReference type="PROSITE" id="PS50980"/>
    </source>
</evidence>
<proteinExistence type="predicted"/>
<dbReference type="PANTHER" id="PTHR22855:SF46">
    <property type="entry name" value="METHYLCROTONOYL-COA CARBOXYLASE"/>
    <property type="match status" value="1"/>
</dbReference>
<protein>
    <submittedName>
        <fullName evidence="3">Geranyl-CoA carboxylase beta subunit</fullName>
    </submittedName>
</protein>
<sequence>MPAFVSHIRPGSDAYEANRRDMLALVERLRDLEHRAVELSERRRPVFEKRGQLPPHDRLARLLDPGMPFLRLHSLANYRLEDPNPKTSVPGGNLICGIGFVAGVRALIWVDDSGIKAGAMTKGSLAVAEQALAMARRLKLPLVHLVESAGANLTDYEVSLWARGGGVFYGLAKLSAAGIPTLAVLHGPSTAGGAYMPGMSDYVIGVKKNGMAALAGAALVAAATGEEARDRDLGGAEMHATVSGLVEYLAEDDADALVRARRVIAGLDWNRALAGYSAPEPGPPPRYDTDELAGVVPVDHRTPYDVHEVVARVVDGSEMDDFKPDYGPATVCLRARIHGHACAILGNNGPIDPAGATKAAQFLQLSDQADLPVIFLNNTTGYIVGTESEQGGMIKHGSKMIQAVSTLRVPRITLYIGASFGAGNYGMCGYAYEPDFLFAWPNAATGVMGGEQAARTMARVMRGAAERRGQQVPDEMIAAQETRIRDLFDDQSDAFTTSGRVLDHGVIDPRDTRRVLGFALATVAEARARTLQPNSFGVARF</sequence>
<dbReference type="RefSeq" id="WP_132708794.1">
    <property type="nucleotide sequence ID" value="NZ_JACIGF010000007.1"/>
</dbReference>
<reference evidence="3 4" key="1">
    <citation type="submission" date="2019-03" db="EMBL/GenBank/DDBJ databases">
        <title>Genomic Encyclopedia of Type Strains, Phase IV (KMG-IV): sequencing the most valuable type-strain genomes for metagenomic binning, comparative biology and taxonomic classification.</title>
        <authorList>
            <person name="Goeker M."/>
        </authorList>
    </citation>
    <scope>NUCLEOTIDE SEQUENCE [LARGE SCALE GENOMIC DNA]</scope>
    <source>
        <strain evidence="3 4">DSM 2132</strain>
    </source>
</reference>
<dbReference type="PROSITE" id="PS50980">
    <property type="entry name" value="COA_CT_NTER"/>
    <property type="match status" value="1"/>
</dbReference>
<name>A0A4R2PEF8_RHOSA</name>
<feature type="domain" description="CoA carboxyltransferase C-terminal" evidence="2">
    <location>
        <begin position="286"/>
        <end position="526"/>
    </location>
</feature>
<dbReference type="InParanoid" id="A0A4R2PEF8"/>
<accession>A0A4R2PEF8</accession>
<dbReference type="InterPro" id="IPR045190">
    <property type="entry name" value="MCCB/AccD1-like"/>
</dbReference>
<dbReference type="Pfam" id="PF01039">
    <property type="entry name" value="Carboxyl_trans"/>
    <property type="match status" value="1"/>
</dbReference>
<dbReference type="GO" id="GO:0016874">
    <property type="term" value="F:ligase activity"/>
    <property type="evidence" value="ECO:0007669"/>
    <property type="project" value="InterPro"/>
</dbReference>
<dbReference type="PROSITE" id="PS50989">
    <property type="entry name" value="COA_CT_CTER"/>
    <property type="match status" value="1"/>
</dbReference>
<evidence type="ECO:0000313" key="4">
    <source>
        <dbReference type="Proteomes" id="UP000295399"/>
    </source>
</evidence>
<organism evidence="3 4">
    <name type="scientific">Rhodothalassium salexigens DSM 2132</name>
    <dbReference type="NCBI Taxonomy" id="1188247"/>
    <lineage>
        <taxon>Bacteria</taxon>
        <taxon>Pseudomonadati</taxon>
        <taxon>Pseudomonadota</taxon>
        <taxon>Alphaproteobacteria</taxon>
        <taxon>Rhodothalassiales</taxon>
        <taxon>Rhodothalassiaceae</taxon>
        <taxon>Rhodothalassium</taxon>
    </lineage>
</organism>
<dbReference type="OrthoDB" id="9803706at2"/>
<dbReference type="InterPro" id="IPR034733">
    <property type="entry name" value="AcCoA_carboxyl_beta"/>
</dbReference>
<comment type="caution">
    <text evidence="3">The sequence shown here is derived from an EMBL/GenBank/DDBJ whole genome shotgun (WGS) entry which is preliminary data.</text>
</comment>
<dbReference type="EMBL" id="SLXO01000007">
    <property type="protein sequence ID" value="TCP33517.1"/>
    <property type="molecule type" value="Genomic_DNA"/>
</dbReference>
<feature type="domain" description="CoA carboxyltransferase N-terminal" evidence="1">
    <location>
        <begin position="22"/>
        <end position="279"/>
    </location>
</feature>
<evidence type="ECO:0000259" key="2">
    <source>
        <dbReference type="PROSITE" id="PS50989"/>
    </source>
</evidence>
<dbReference type="SUPFAM" id="SSF52096">
    <property type="entry name" value="ClpP/crotonase"/>
    <property type="match status" value="2"/>
</dbReference>
<dbReference type="Gene3D" id="3.90.226.10">
    <property type="entry name" value="2-enoyl-CoA Hydratase, Chain A, domain 1"/>
    <property type="match status" value="2"/>
</dbReference>
<dbReference type="InterPro" id="IPR029045">
    <property type="entry name" value="ClpP/crotonase-like_dom_sf"/>
</dbReference>
<dbReference type="PANTHER" id="PTHR22855">
    <property type="entry name" value="ACETYL, PROPIONYL, PYRUVATE, AND GLUTACONYL CARBOXYLASE-RELATED"/>
    <property type="match status" value="1"/>
</dbReference>
<dbReference type="InterPro" id="IPR011762">
    <property type="entry name" value="COA_CT_N"/>
</dbReference>
<dbReference type="FunFam" id="3.90.226.10:FF:000021">
    <property type="entry name" value="Acetyl-CoA carboxylase carboxyltransferase subunit"/>
    <property type="match status" value="1"/>
</dbReference>
<keyword evidence="4" id="KW-1185">Reference proteome</keyword>
<evidence type="ECO:0000313" key="3">
    <source>
        <dbReference type="EMBL" id="TCP33517.1"/>
    </source>
</evidence>
<dbReference type="InterPro" id="IPR011763">
    <property type="entry name" value="COA_CT_C"/>
</dbReference>
<dbReference type="AlphaFoldDB" id="A0A4R2PEF8"/>
<dbReference type="Proteomes" id="UP000295399">
    <property type="component" value="Unassembled WGS sequence"/>
</dbReference>